<dbReference type="SUPFAM" id="SSF53448">
    <property type="entry name" value="Nucleotide-diphospho-sugar transferases"/>
    <property type="match status" value="1"/>
</dbReference>
<evidence type="ECO:0000313" key="1">
    <source>
        <dbReference type="EMBL" id="SVA03846.1"/>
    </source>
</evidence>
<organism evidence="1">
    <name type="scientific">marine metagenome</name>
    <dbReference type="NCBI Taxonomy" id="408172"/>
    <lineage>
        <taxon>unclassified sequences</taxon>
        <taxon>metagenomes</taxon>
        <taxon>ecological metagenomes</taxon>
    </lineage>
</organism>
<name>A0A381SIN6_9ZZZZ</name>
<accession>A0A381SIN6</accession>
<dbReference type="Gene3D" id="3.90.550.10">
    <property type="entry name" value="Spore Coat Polysaccharide Biosynthesis Protein SpsA, Chain A"/>
    <property type="match status" value="1"/>
</dbReference>
<dbReference type="InterPro" id="IPR029044">
    <property type="entry name" value="Nucleotide-diphossugar_trans"/>
</dbReference>
<dbReference type="EMBL" id="UINC01003158">
    <property type="protein sequence ID" value="SVA03846.1"/>
    <property type="molecule type" value="Genomic_DNA"/>
</dbReference>
<protein>
    <recommendedName>
        <fullName evidence="2">Nucleotide-diphospho-sugar transferase domain-containing protein</fullName>
    </recommendedName>
</protein>
<evidence type="ECO:0008006" key="2">
    <source>
        <dbReference type="Google" id="ProtNLM"/>
    </source>
</evidence>
<reference evidence="1" key="1">
    <citation type="submission" date="2018-05" db="EMBL/GenBank/DDBJ databases">
        <authorList>
            <person name="Lanie J.A."/>
            <person name="Ng W.-L."/>
            <person name="Kazmierczak K.M."/>
            <person name="Andrzejewski T.M."/>
            <person name="Davidsen T.M."/>
            <person name="Wayne K.J."/>
            <person name="Tettelin H."/>
            <person name="Glass J.I."/>
            <person name="Rusch D."/>
            <person name="Podicherti R."/>
            <person name="Tsui H.-C.T."/>
            <person name="Winkler M.E."/>
        </authorList>
    </citation>
    <scope>NUCLEOTIDE SEQUENCE</scope>
</reference>
<sequence length="260" mass="30301">MMISEEPDKEAPQTFTETAPIDEDFLKKQNIFFATPCYGGMITDQYFLSMFKTTQVVSQLPIPFRLTTLRNESLVTRARNILTAMFLDSEATHLFFIDADIEWEPDAILRAVSANKDVVASAYPKKALPIQYALNFKFVDPVNKRIRYENGLVEVLDASTGFFCIKRSVFDKMMLEYPELHYKNDSNIDPKLGKWCYAFFDTHIDEEDRRYLSEDYRFCRLWQKLGGEIWLDPKTKLNHIGTHTFEGNVSQIINFQIPQK</sequence>
<dbReference type="AlphaFoldDB" id="A0A381SIN6"/>
<proteinExistence type="predicted"/>
<gene>
    <name evidence="1" type="ORF">METZ01_LOCUS56700</name>
</gene>